<feature type="domain" description="UBP-type" evidence="7">
    <location>
        <begin position="26"/>
        <end position="124"/>
    </location>
</feature>
<dbReference type="SMART" id="SM00290">
    <property type="entry name" value="ZnF_UBP"/>
    <property type="match status" value="1"/>
</dbReference>
<gene>
    <name evidence="8" type="ORF">LAME_0A03906G</name>
</gene>
<evidence type="ECO:0000256" key="2">
    <source>
        <dbReference type="ARBA" id="ARBA00022771"/>
    </source>
</evidence>
<dbReference type="InterPro" id="IPR001607">
    <property type="entry name" value="Znf_UBP"/>
</dbReference>
<proteinExistence type="predicted"/>
<dbReference type="SUPFAM" id="SSF54001">
    <property type="entry name" value="Cysteine proteinases"/>
    <property type="match status" value="1"/>
</dbReference>
<name>A0A1G4IP65_9SACH</name>
<sequence length="456" mass="52363">MARTRKLSDSDTNADGAKKPKTLTSPFRHHLETIDVKKLDFDQEKICSVTLSPLNVYCCLVCGKFLQGRGENSVAFLHSIQEDHHVFMNLNTKSTYVLPENNEVPEDPALQRIRYAICPSYTKEDLATYPRRCFDMANNLYLNGFVGFIEPKNTSHLTVVLQLLAHISPLRDHLALISTEDSSTELLKRLSTIVKKLWSPYLFRTHVSPHEFLHQLAVSNRAPLKADPKNFLLWLVNHMNACDAGLKKVLTKTLRGEINMATTAIREESTEDAEKNMKFVKDESSTSTKKLKFWTLSLDLPPMPLFTDGFDTNSIPQVGIESLLEKFMGAREIHTKEGIKKYTLSKLPKYLLLHVDRFNGDAELPIKTRNQTLVKFPETLKINGRNFRVIMNLTHDAIKGKYTEDKEIDYESQWKAQILEPKDQQWYELDGKTVTLKEKELLFLSESYLQVWEALD</sequence>
<keyword evidence="9" id="KW-1185">Reference proteome</keyword>
<evidence type="ECO:0000313" key="8">
    <source>
        <dbReference type="EMBL" id="SCU78262.1"/>
    </source>
</evidence>
<feature type="domain" description="USP" evidence="6">
    <location>
        <begin position="146"/>
        <end position="455"/>
    </location>
</feature>
<dbReference type="InterPro" id="IPR050185">
    <property type="entry name" value="Ub_carboxyl-term_hydrolase"/>
</dbReference>
<evidence type="ECO:0000256" key="1">
    <source>
        <dbReference type="ARBA" id="ARBA00022723"/>
    </source>
</evidence>
<dbReference type="Proteomes" id="UP000191144">
    <property type="component" value="Chromosome A"/>
</dbReference>
<evidence type="ECO:0000256" key="5">
    <source>
        <dbReference type="SAM" id="MobiDB-lite"/>
    </source>
</evidence>
<dbReference type="Pfam" id="PF00443">
    <property type="entry name" value="UCH"/>
    <property type="match status" value="1"/>
</dbReference>
<dbReference type="InterPro" id="IPR038765">
    <property type="entry name" value="Papain-like_cys_pep_sf"/>
</dbReference>
<dbReference type="PROSITE" id="PS50271">
    <property type="entry name" value="ZF_UBP"/>
    <property type="match status" value="1"/>
</dbReference>
<dbReference type="InterPro" id="IPR001394">
    <property type="entry name" value="Peptidase_C19_UCH"/>
</dbReference>
<accession>A0A1G4IP65</accession>
<dbReference type="OrthoDB" id="10263353at2759"/>
<dbReference type="GO" id="GO:0016579">
    <property type="term" value="P:protein deubiquitination"/>
    <property type="evidence" value="ECO:0007669"/>
    <property type="project" value="InterPro"/>
</dbReference>
<evidence type="ECO:0000259" key="6">
    <source>
        <dbReference type="PROSITE" id="PS50235"/>
    </source>
</evidence>
<evidence type="ECO:0000256" key="4">
    <source>
        <dbReference type="PROSITE-ProRule" id="PRU00502"/>
    </source>
</evidence>
<dbReference type="PANTHER" id="PTHR21646:SF16">
    <property type="entry name" value="U4_U6.U5 TRI-SNRNP-ASSOCIATED PROTEIN 2"/>
    <property type="match status" value="1"/>
</dbReference>
<dbReference type="GO" id="GO:0008270">
    <property type="term" value="F:zinc ion binding"/>
    <property type="evidence" value="ECO:0007669"/>
    <property type="project" value="UniProtKB-KW"/>
</dbReference>
<dbReference type="PANTHER" id="PTHR21646">
    <property type="entry name" value="UBIQUITIN CARBOXYL-TERMINAL HYDROLASE"/>
    <property type="match status" value="1"/>
</dbReference>
<dbReference type="SUPFAM" id="SSF57850">
    <property type="entry name" value="RING/U-box"/>
    <property type="match status" value="1"/>
</dbReference>
<dbReference type="EMBL" id="LT598483">
    <property type="protein sequence ID" value="SCU78262.1"/>
    <property type="molecule type" value="Genomic_DNA"/>
</dbReference>
<keyword evidence="1" id="KW-0479">Metal-binding</keyword>
<evidence type="ECO:0000256" key="3">
    <source>
        <dbReference type="ARBA" id="ARBA00022833"/>
    </source>
</evidence>
<keyword evidence="3" id="KW-0862">Zinc</keyword>
<reference evidence="9" key="1">
    <citation type="submission" date="2016-03" db="EMBL/GenBank/DDBJ databases">
        <authorList>
            <person name="Devillers Hugo."/>
        </authorList>
    </citation>
    <scope>NUCLEOTIDE SEQUENCE [LARGE SCALE GENOMIC DNA]</scope>
</reference>
<dbReference type="Gene3D" id="3.30.40.10">
    <property type="entry name" value="Zinc/RING finger domain, C3HC4 (zinc finger)"/>
    <property type="match status" value="1"/>
</dbReference>
<feature type="region of interest" description="Disordered" evidence="5">
    <location>
        <begin position="1"/>
        <end position="23"/>
    </location>
</feature>
<protein>
    <submittedName>
        <fullName evidence="8">LAME_0A03906g1_1</fullName>
    </submittedName>
</protein>
<evidence type="ECO:0000313" key="9">
    <source>
        <dbReference type="Proteomes" id="UP000191144"/>
    </source>
</evidence>
<organism evidence="8 9">
    <name type="scientific">Lachancea meyersii CBS 8951</name>
    <dbReference type="NCBI Taxonomy" id="1266667"/>
    <lineage>
        <taxon>Eukaryota</taxon>
        <taxon>Fungi</taxon>
        <taxon>Dikarya</taxon>
        <taxon>Ascomycota</taxon>
        <taxon>Saccharomycotina</taxon>
        <taxon>Saccharomycetes</taxon>
        <taxon>Saccharomycetales</taxon>
        <taxon>Saccharomycetaceae</taxon>
        <taxon>Lachancea</taxon>
    </lineage>
</organism>
<keyword evidence="2 4" id="KW-0863">Zinc-finger</keyword>
<dbReference type="AlphaFoldDB" id="A0A1G4IP65"/>
<dbReference type="InterPro" id="IPR028889">
    <property type="entry name" value="USP"/>
</dbReference>
<dbReference type="GO" id="GO:0004843">
    <property type="term" value="F:cysteine-type deubiquitinase activity"/>
    <property type="evidence" value="ECO:0007669"/>
    <property type="project" value="InterPro"/>
</dbReference>
<dbReference type="Pfam" id="PF02148">
    <property type="entry name" value="zf-UBP"/>
    <property type="match status" value="1"/>
</dbReference>
<dbReference type="PROSITE" id="PS50235">
    <property type="entry name" value="USP_3"/>
    <property type="match status" value="1"/>
</dbReference>
<dbReference type="Gene3D" id="3.90.70.10">
    <property type="entry name" value="Cysteine proteinases"/>
    <property type="match status" value="1"/>
</dbReference>
<evidence type="ECO:0000259" key="7">
    <source>
        <dbReference type="PROSITE" id="PS50271"/>
    </source>
</evidence>
<dbReference type="InterPro" id="IPR013083">
    <property type="entry name" value="Znf_RING/FYVE/PHD"/>
</dbReference>